<dbReference type="UniPathway" id="UPA00251">
    <property type="reaction ID" value="UER00316"/>
</dbReference>
<evidence type="ECO:0000256" key="13">
    <source>
        <dbReference type="PIRSR" id="PIRSR000445-4"/>
    </source>
</evidence>
<dbReference type="InterPro" id="IPR006151">
    <property type="entry name" value="Shikm_DH/Glu-tRNA_Rdtase"/>
</dbReference>
<keyword evidence="5 9" id="KW-0560">Oxidoreductase</keyword>
<dbReference type="SUPFAM" id="SSF51735">
    <property type="entry name" value="NAD(P)-binding Rossmann-fold domains"/>
    <property type="match status" value="1"/>
</dbReference>
<dbReference type="Proteomes" id="UP000077926">
    <property type="component" value="Chromosome"/>
</dbReference>
<evidence type="ECO:0000256" key="14">
    <source>
        <dbReference type="RuleBase" id="RU000584"/>
    </source>
</evidence>
<dbReference type="NCBIfam" id="TIGR01035">
    <property type="entry name" value="hemA"/>
    <property type="match status" value="1"/>
</dbReference>
<comment type="subunit">
    <text evidence="9">Homodimer.</text>
</comment>
<dbReference type="STRING" id="264697.ABE28_016470"/>
<feature type="binding site" evidence="9 11">
    <location>
        <position position="120"/>
    </location>
    <ligand>
        <name>substrate</name>
    </ligand>
</feature>
<evidence type="ECO:0000256" key="2">
    <source>
        <dbReference type="ARBA" id="ARBA00005916"/>
    </source>
</evidence>
<proteinExistence type="inferred from homology"/>
<dbReference type="GO" id="GO:0050661">
    <property type="term" value="F:NADP binding"/>
    <property type="evidence" value="ECO:0007669"/>
    <property type="project" value="InterPro"/>
</dbReference>
<comment type="function">
    <text evidence="9">Catalyzes the NADPH-dependent reduction of glutamyl-tRNA(Glu) to glutamate 1-semialdehyde (GSA).</text>
</comment>
<dbReference type="Gene3D" id="3.40.50.720">
    <property type="entry name" value="NAD(P)-binding Rossmann-like Domain"/>
    <property type="match status" value="1"/>
</dbReference>
<evidence type="ECO:0000259" key="16">
    <source>
        <dbReference type="Pfam" id="PF01488"/>
    </source>
</evidence>
<dbReference type="GO" id="GO:0006782">
    <property type="term" value="P:protoporphyrinogen IX biosynthetic process"/>
    <property type="evidence" value="ECO:0007669"/>
    <property type="project" value="UniProtKB-UniRule"/>
</dbReference>
<dbReference type="InterPro" id="IPR036291">
    <property type="entry name" value="NAD(P)-bd_dom_sf"/>
</dbReference>
<dbReference type="InterPro" id="IPR036343">
    <property type="entry name" value="GluRdtase_N_sf"/>
</dbReference>
<name>A0A1B3XRV6_9BACI</name>
<dbReference type="CDD" id="cd05213">
    <property type="entry name" value="NAD_bind_Glutamyl_tRNA_reduct"/>
    <property type="match status" value="1"/>
</dbReference>
<organism evidence="18 19">
    <name type="scientific">Peribacillus muralis</name>
    <dbReference type="NCBI Taxonomy" id="264697"/>
    <lineage>
        <taxon>Bacteria</taxon>
        <taxon>Bacillati</taxon>
        <taxon>Bacillota</taxon>
        <taxon>Bacilli</taxon>
        <taxon>Bacillales</taxon>
        <taxon>Bacillaceae</taxon>
        <taxon>Peribacillus</taxon>
    </lineage>
</organism>
<keyword evidence="19" id="KW-1185">Reference proteome</keyword>
<evidence type="ECO:0000256" key="4">
    <source>
        <dbReference type="ARBA" id="ARBA00022857"/>
    </source>
</evidence>
<dbReference type="FunFam" id="3.30.460.30:FF:000001">
    <property type="entry name" value="Glutamyl-tRNA reductase"/>
    <property type="match status" value="1"/>
</dbReference>
<evidence type="ECO:0000259" key="15">
    <source>
        <dbReference type="Pfam" id="PF00745"/>
    </source>
</evidence>
<comment type="domain">
    <text evidence="9">Possesses an unusual extended V-shaped dimeric structure with each monomer consisting of three distinct domains arranged along a curved 'spinal' alpha-helix. The N-terminal catalytic domain specifically recognizes the glutamate moiety of the substrate. The second domain is the NADPH-binding domain, and the third C-terminal domain is responsible for dimerization.</text>
</comment>
<evidence type="ECO:0000313" key="19">
    <source>
        <dbReference type="Proteomes" id="UP000077926"/>
    </source>
</evidence>
<evidence type="ECO:0000256" key="6">
    <source>
        <dbReference type="ARBA" id="ARBA00023244"/>
    </source>
</evidence>
<dbReference type="InterPro" id="IPR015895">
    <property type="entry name" value="4pyrrol_synth_GluRdtase_N"/>
</dbReference>
<dbReference type="SUPFAM" id="SSF69742">
    <property type="entry name" value="Glutamyl tRNA-reductase catalytic, N-terminal domain"/>
    <property type="match status" value="1"/>
</dbReference>
<dbReference type="Gene3D" id="3.30.460.30">
    <property type="entry name" value="Glutamyl-tRNA reductase, N-terminal domain"/>
    <property type="match status" value="1"/>
</dbReference>
<comment type="similarity">
    <text evidence="2 9 14">Belongs to the glutamyl-tRNA reductase family.</text>
</comment>
<dbReference type="RefSeq" id="WP_064465893.1">
    <property type="nucleotide sequence ID" value="NZ_CP017080.1"/>
</dbReference>
<evidence type="ECO:0000256" key="12">
    <source>
        <dbReference type="PIRSR" id="PIRSR000445-3"/>
    </source>
</evidence>
<feature type="binding site" evidence="9 11">
    <location>
        <position position="109"/>
    </location>
    <ligand>
        <name>substrate</name>
    </ligand>
</feature>
<comment type="catalytic activity">
    <reaction evidence="7 9 14">
        <text>(S)-4-amino-5-oxopentanoate + tRNA(Glu) + NADP(+) = L-glutamyl-tRNA(Glu) + NADPH + H(+)</text>
        <dbReference type="Rhea" id="RHEA:12344"/>
        <dbReference type="Rhea" id="RHEA-COMP:9663"/>
        <dbReference type="Rhea" id="RHEA-COMP:9680"/>
        <dbReference type="ChEBI" id="CHEBI:15378"/>
        <dbReference type="ChEBI" id="CHEBI:57501"/>
        <dbReference type="ChEBI" id="CHEBI:57783"/>
        <dbReference type="ChEBI" id="CHEBI:58349"/>
        <dbReference type="ChEBI" id="CHEBI:78442"/>
        <dbReference type="ChEBI" id="CHEBI:78520"/>
        <dbReference type="EC" id="1.2.1.70"/>
    </reaction>
</comment>
<dbReference type="GO" id="GO:0008883">
    <property type="term" value="F:glutamyl-tRNA reductase activity"/>
    <property type="evidence" value="ECO:0007669"/>
    <property type="project" value="UniProtKB-UniRule"/>
</dbReference>
<protein>
    <recommendedName>
        <fullName evidence="8 9">Glutamyl-tRNA reductase</fullName>
        <shortName evidence="9">GluTR</shortName>
        <ecNumber evidence="3 9">1.2.1.70</ecNumber>
    </recommendedName>
</protein>
<dbReference type="PIRSF" id="PIRSF000445">
    <property type="entry name" value="4pyrrol_synth_GluRdtase"/>
    <property type="match status" value="1"/>
</dbReference>
<evidence type="ECO:0000256" key="10">
    <source>
        <dbReference type="PIRSR" id="PIRSR000445-1"/>
    </source>
</evidence>
<reference evidence="18 19" key="1">
    <citation type="submission" date="2016-08" db="EMBL/GenBank/DDBJ databases">
        <title>Complete genome sequence of Bacillus muralis G25-68, a strain with toxicity to nematodes.</title>
        <authorList>
            <person name="Zheng Z."/>
        </authorList>
    </citation>
    <scope>NUCLEOTIDE SEQUENCE [LARGE SCALE GENOMIC DNA]</scope>
    <source>
        <strain evidence="18 19">G25-68</strain>
    </source>
</reference>
<evidence type="ECO:0000313" key="18">
    <source>
        <dbReference type="EMBL" id="AOH55958.1"/>
    </source>
</evidence>
<dbReference type="HAMAP" id="MF_00087">
    <property type="entry name" value="Glu_tRNA_reductase"/>
    <property type="match status" value="1"/>
</dbReference>
<evidence type="ECO:0000256" key="5">
    <source>
        <dbReference type="ARBA" id="ARBA00023002"/>
    </source>
</evidence>
<dbReference type="Pfam" id="PF05201">
    <property type="entry name" value="GlutR_N"/>
    <property type="match status" value="1"/>
</dbReference>
<dbReference type="PANTHER" id="PTHR43120:SF1">
    <property type="entry name" value="GLUTAMYL-TRNA REDUCTASE 1, CHLOROPLASTIC"/>
    <property type="match status" value="1"/>
</dbReference>
<evidence type="ECO:0000256" key="9">
    <source>
        <dbReference type="HAMAP-Rule" id="MF_00087"/>
    </source>
</evidence>
<feature type="domain" description="Tetrapyrrole biosynthesis glutamyl-tRNA reductase dimerisation" evidence="15">
    <location>
        <begin position="320"/>
        <end position="419"/>
    </location>
</feature>
<feature type="binding site" evidence="9 11">
    <location>
        <begin position="114"/>
        <end position="116"/>
    </location>
    <ligand>
        <name>substrate</name>
    </ligand>
</feature>
<comment type="pathway">
    <text evidence="1 9 14">Porphyrin-containing compound metabolism; protoporphyrin-IX biosynthesis; 5-aminolevulinate from L-glutamyl-tRNA(Glu): step 1/2.</text>
</comment>
<evidence type="ECO:0000256" key="7">
    <source>
        <dbReference type="ARBA" id="ARBA00047464"/>
    </source>
</evidence>
<dbReference type="AlphaFoldDB" id="A0A1B3XRV6"/>
<keyword evidence="6 9" id="KW-0627">Porphyrin biosynthesis</keyword>
<evidence type="ECO:0000256" key="8">
    <source>
        <dbReference type="ARBA" id="ARBA00068659"/>
    </source>
</evidence>
<dbReference type="OrthoDB" id="110209at2"/>
<gene>
    <name evidence="9" type="primary">hemA</name>
    <name evidence="18" type="ORF">ABE28_016470</name>
</gene>
<evidence type="ECO:0000256" key="1">
    <source>
        <dbReference type="ARBA" id="ARBA00005059"/>
    </source>
</evidence>
<dbReference type="InterPro" id="IPR000343">
    <property type="entry name" value="4pyrrol_synth_GluRdtase"/>
</dbReference>
<dbReference type="InterPro" id="IPR036453">
    <property type="entry name" value="GluRdtase_dimer_dom_sf"/>
</dbReference>
<accession>A0A1B3XRV6</accession>
<dbReference type="InterPro" id="IPR015896">
    <property type="entry name" value="4pyrrol_synth_GluRdtase_dimer"/>
</dbReference>
<evidence type="ECO:0000259" key="17">
    <source>
        <dbReference type="Pfam" id="PF05201"/>
    </source>
</evidence>
<sequence length="449" mass="50452">MHILAVGINYKTAPVEIREKLSFSEAELAEAMKALKNKKSILENIIISTCNRTEIYVVGDQLHTSRYYIKEFLSEWFQIDKEEFSKYLFIYEGDGAVEHLFSVTCGLNSMILGETQILGQVRSSYMLGQKEDTIGTVFNHLFKQALTLAKKAHSETEINTNAVSVSYAAVELAKKIFGGLNGKNVLILGAGKMGELAIQNLHSNGADSITVINRTFQKAVDLAGRFNGKAKQLQELQCALVEADILITSTGAKELLVTKEMMTFVNKLRKGRPIFMVDIAVPRDLDPTLAELENVFLYDIDDLEGIVQANIEERRKAADKIEMMIESEIVDFNQWINLLGVVPVISSLREKSLSIQKETMESIERKLPHLSERDKKVLNKHTKSIINQMLKDPILYAKELADEPNAKEQLNNFVKIFHLEELVEDHLVADDAKERNGSKASLLNPVPVQ</sequence>
<feature type="domain" description="Glutamyl-tRNA reductase N-terminal" evidence="17">
    <location>
        <begin position="6"/>
        <end position="156"/>
    </location>
</feature>
<feature type="active site" description="Nucleophile" evidence="9 10">
    <location>
        <position position="50"/>
    </location>
</feature>
<dbReference type="SUPFAM" id="SSF69075">
    <property type="entry name" value="Glutamyl tRNA-reductase dimerization domain"/>
    <property type="match status" value="1"/>
</dbReference>
<keyword evidence="4 9" id="KW-0521">NADP</keyword>
<feature type="domain" description="Quinate/shikimate 5-dehydrogenase/glutamyl-tRNA reductase" evidence="16">
    <location>
        <begin position="171"/>
        <end position="306"/>
    </location>
</feature>
<dbReference type="EMBL" id="CP017080">
    <property type="protein sequence ID" value="AOH55958.1"/>
    <property type="molecule type" value="Genomic_DNA"/>
</dbReference>
<evidence type="ECO:0000256" key="11">
    <source>
        <dbReference type="PIRSR" id="PIRSR000445-2"/>
    </source>
</evidence>
<dbReference type="EC" id="1.2.1.70" evidence="3 9"/>
<dbReference type="KEGG" id="bmur:ABE28_016470"/>
<feature type="binding site" evidence="9 11">
    <location>
        <begin position="49"/>
        <end position="52"/>
    </location>
    <ligand>
        <name>substrate</name>
    </ligand>
</feature>
<dbReference type="FunFam" id="3.40.50.720:FF:000031">
    <property type="entry name" value="Glutamyl-tRNA reductase"/>
    <property type="match status" value="1"/>
</dbReference>
<dbReference type="PANTHER" id="PTHR43120">
    <property type="entry name" value="GLUTAMYL-TRNA REDUCTASE 1, CHLOROPLASTIC"/>
    <property type="match status" value="1"/>
</dbReference>
<dbReference type="Pfam" id="PF01488">
    <property type="entry name" value="Shikimate_DH"/>
    <property type="match status" value="1"/>
</dbReference>
<comment type="miscellaneous">
    <text evidence="9">During catalysis, the active site Cys acts as a nucleophile attacking the alpha-carbonyl group of tRNA-bound glutamate with the formation of a thioester intermediate between enzyme and glutamate, and the concomitant release of tRNA(Glu). The thioester intermediate is finally reduced by direct hydride transfer from NADPH, to form the product GSA.</text>
</comment>
<feature type="binding site" evidence="9 12">
    <location>
        <begin position="189"/>
        <end position="194"/>
    </location>
    <ligand>
        <name>NADP(+)</name>
        <dbReference type="ChEBI" id="CHEBI:58349"/>
    </ligand>
</feature>
<dbReference type="Pfam" id="PF00745">
    <property type="entry name" value="GlutR_dimer"/>
    <property type="match status" value="1"/>
</dbReference>
<feature type="site" description="Important for activity" evidence="9 13">
    <location>
        <position position="99"/>
    </location>
</feature>
<evidence type="ECO:0000256" key="3">
    <source>
        <dbReference type="ARBA" id="ARBA00012970"/>
    </source>
</evidence>